<dbReference type="Gene3D" id="1.20.1070.10">
    <property type="entry name" value="Rhodopsin 7-helix transmembrane proteins"/>
    <property type="match status" value="1"/>
</dbReference>
<dbReference type="GO" id="GO:0005886">
    <property type="term" value="C:plasma membrane"/>
    <property type="evidence" value="ECO:0007669"/>
    <property type="project" value="TreeGrafter"/>
</dbReference>
<name>A0A3S4B2Q3_9PEZI</name>
<dbReference type="CDD" id="cd00637">
    <property type="entry name" value="7tm_classA_rhodopsin-like"/>
    <property type="match status" value="1"/>
</dbReference>
<organism evidence="7 8">
    <name type="scientific">Thermothielavioides terrestris</name>
    <dbReference type="NCBI Taxonomy" id="2587410"/>
    <lineage>
        <taxon>Eukaryota</taxon>
        <taxon>Fungi</taxon>
        <taxon>Dikarya</taxon>
        <taxon>Ascomycota</taxon>
        <taxon>Pezizomycotina</taxon>
        <taxon>Sordariomycetes</taxon>
        <taxon>Sordariomycetidae</taxon>
        <taxon>Sordariales</taxon>
        <taxon>Chaetomiaceae</taxon>
        <taxon>Thermothielavioides</taxon>
    </lineage>
</organism>
<feature type="transmembrane region" description="Helical" evidence="6">
    <location>
        <begin position="342"/>
        <end position="365"/>
    </location>
</feature>
<feature type="region of interest" description="Disordered" evidence="5">
    <location>
        <begin position="266"/>
        <end position="304"/>
    </location>
</feature>
<dbReference type="InterPro" id="IPR000276">
    <property type="entry name" value="GPCR_Rhodpsn"/>
</dbReference>
<gene>
    <name evidence="7" type="ORF">TT172_LOCUS2532</name>
</gene>
<evidence type="ECO:0000313" key="8">
    <source>
        <dbReference type="Proteomes" id="UP000289323"/>
    </source>
</evidence>
<dbReference type="GO" id="GO:0007189">
    <property type="term" value="P:adenylate cyclase-activating G protein-coupled receptor signaling pathway"/>
    <property type="evidence" value="ECO:0007669"/>
    <property type="project" value="TreeGrafter"/>
</dbReference>
<evidence type="ECO:0000256" key="3">
    <source>
        <dbReference type="ARBA" id="ARBA00022989"/>
    </source>
</evidence>
<evidence type="ECO:0000256" key="2">
    <source>
        <dbReference type="ARBA" id="ARBA00022692"/>
    </source>
</evidence>
<dbReference type="PANTHER" id="PTHR23112">
    <property type="entry name" value="G PROTEIN-COUPLED RECEPTOR 157-RELATED"/>
    <property type="match status" value="1"/>
</dbReference>
<keyword evidence="4 6" id="KW-0472">Membrane</keyword>
<feature type="transmembrane region" description="Helical" evidence="6">
    <location>
        <begin position="238"/>
        <end position="259"/>
    </location>
</feature>
<evidence type="ECO:0000313" key="7">
    <source>
        <dbReference type="EMBL" id="SPQ20113.1"/>
    </source>
</evidence>
<evidence type="ECO:0000256" key="1">
    <source>
        <dbReference type="ARBA" id="ARBA00004141"/>
    </source>
</evidence>
<evidence type="ECO:0000256" key="4">
    <source>
        <dbReference type="ARBA" id="ARBA00023136"/>
    </source>
</evidence>
<feature type="transmembrane region" description="Helical" evidence="6">
    <location>
        <begin position="371"/>
        <end position="392"/>
    </location>
</feature>
<keyword evidence="2 6" id="KW-0812">Transmembrane</keyword>
<feature type="transmembrane region" description="Helical" evidence="6">
    <location>
        <begin position="146"/>
        <end position="171"/>
    </location>
</feature>
<feature type="transmembrane region" description="Helical" evidence="6">
    <location>
        <begin position="28"/>
        <end position="51"/>
    </location>
</feature>
<sequence length="561" mass="61166">MADSDGSHPLDKESDDLVPLPAAHRRGLAVISALACLSVASSTAVLLYLTVKLVRWHWRNRVRRKATEASAAPAVDLSLGLSEHHLMGDDTKHDLPPAPKKAQINQFVVLIYNLLLADIHQSAAFLSNTVWLSRDGIYVRTSACWAQGWLVSTGDLASSLFITAIAVHTYLAVVRKYTPPQCAVYITVVGLWVFNYLIAALGVAITRNGRDTGGYFVRAAAWCWVNIRYENLRLYLHYLWIFIALAITIILYTLIFLSLRRRSTRPPPSVSDSRTNIHEHPPPLSASSSNTKTPGPPTTTTITTTTTALEPLPDGTTLADNAIIINSSNSNTSSTEGHHKAFLLYPLIYLLCTAPLALGRIATMAGADVPIAYFCAAGALITSNGWLDVLLWGATRHRLLFGADVDFPDDGDALATFAFMRTPHERRWGNMVWVEGVVVVMAAAASGRAVGLAVDVREMPRGKRQALPGLARHRAGHDAILYWLTESFNRAMLEYRALAGTVGGPVTVFPTSPATPFGSSAFPGEISAPPRAWAEQLITNLVFYKPHERASRPHLPCVVRG</sequence>
<keyword evidence="3 6" id="KW-1133">Transmembrane helix</keyword>
<dbReference type="Proteomes" id="UP000289323">
    <property type="component" value="Unassembled WGS sequence"/>
</dbReference>
<protein>
    <submittedName>
        <fullName evidence="7">F07228e8-00f6-48e1-8613-bbee905aee93</fullName>
    </submittedName>
</protein>
<evidence type="ECO:0000256" key="5">
    <source>
        <dbReference type="SAM" id="MobiDB-lite"/>
    </source>
</evidence>
<dbReference type="PANTHER" id="PTHR23112:SF37">
    <property type="entry name" value="G PROTEIN-COUPLED RECEPTOR GPR1"/>
    <property type="match status" value="1"/>
</dbReference>
<evidence type="ECO:0000256" key="6">
    <source>
        <dbReference type="SAM" id="Phobius"/>
    </source>
</evidence>
<proteinExistence type="predicted"/>
<accession>A0A3S4B2Q3</accession>
<dbReference type="Gene3D" id="3.40.50.1820">
    <property type="entry name" value="alpha/beta hydrolase"/>
    <property type="match status" value="1"/>
</dbReference>
<dbReference type="InterPro" id="IPR029058">
    <property type="entry name" value="AB_hydrolase_fold"/>
</dbReference>
<dbReference type="EMBL" id="OUUZ01000003">
    <property type="protein sequence ID" value="SPQ20113.1"/>
    <property type="molecule type" value="Genomic_DNA"/>
</dbReference>
<feature type="transmembrane region" description="Helical" evidence="6">
    <location>
        <begin position="183"/>
        <end position="205"/>
    </location>
</feature>
<reference evidence="7 8" key="1">
    <citation type="submission" date="2018-04" db="EMBL/GenBank/DDBJ databases">
        <authorList>
            <person name="Huttner S."/>
            <person name="Dainat J."/>
        </authorList>
    </citation>
    <scope>NUCLEOTIDE SEQUENCE [LARGE SCALE GENOMIC DNA]</scope>
</reference>
<dbReference type="AlphaFoldDB" id="A0A3S4B2Q3"/>
<comment type="subcellular location">
    <subcellularLocation>
        <location evidence="1">Membrane</location>
        <topology evidence="1">Multi-pass membrane protein</topology>
    </subcellularLocation>
</comment>
<dbReference type="SUPFAM" id="SSF81321">
    <property type="entry name" value="Family A G protein-coupled receptor-like"/>
    <property type="match status" value="1"/>
</dbReference>
<dbReference type="Pfam" id="PF00001">
    <property type="entry name" value="7tm_1"/>
    <property type="match status" value="1"/>
</dbReference>
<dbReference type="GO" id="GO:0004930">
    <property type="term" value="F:G protein-coupled receptor activity"/>
    <property type="evidence" value="ECO:0007669"/>
    <property type="project" value="InterPro"/>
</dbReference>